<evidence type="ECO:0000256" key="2">
    <source>
        <dbReference type="SAM" id="Phobius"/>
    </source>
</evidence>
<evidence type="ECO:0000313" key="3">
    <source>
        <dbReference type="EMBL" id="MBD7917299.1"/>
    </source>
</evidence>
<name>A0ABR8QA50_9CELL</name>
<reference evidence="3 4" key="1">
    <citation type="submission" date="2020-08" db="EMBL/GenBank/DDBJ databases">
        <title>A Genomic Blueprint of the Chicken Gut Microbiome.</title>
        <authorList>
            <person name="Gilroy R."/>
            <person name="Ravi A."/>
            <person name="Getino M."/>
            <person name="Pursley I."/>
            <person name="Horton D.L."/>
            <person name="Alikhan N.-F."/>
            <person name="Baker D."/>
            <person name="Gharbi K."/>
            <person name="Hall N."/>
            <person name="Watson M."/>
            <person name="Adriaenssens E.M."/>
            <person name="Foster-Nyarko E."/>
            <person name="Jarju S."/>
            <person name="Secka A."/>
            <person name="Antonio M."/>
            <person name="Oren A."/>
            <person name="Chaudhuri R."/>
            <person name="La Ragione R.M."/>
            <person name="Hildebrand F."/>
            <person name="Pallen M.J."/>
        </authorList>
    </citation>
    <scope>NUCLEOTIDE SEQUENCE [LARGE SCALE GENOMIC DNA]</scope>
    <source>
        <strain evidence="3 4">Sa3CUA2</strain>
    </source>
</reference>
<keyword evidence="2" id="KW-0472">Membrane</keyword>
<sequence length="185" mass="18608">MRATSTGRAVAPVVRRARSRPGSQVRPDLLRTHLLGAVGTTLAVLSVVVGAQGRVLLHQCVVADGPLAALGVRMALLRSASECPDGALGLGSASTGAVLLLSVALPVVAAHVLLTACGLGLGVVARRGVAAVAALLASHLVPPVVVAGTPVPTARPLLLAGGPVVRVRRDRGHDPARPRRGPPAR</sequence>
<accession>A0ABR8QA50</accession>
<evidence type="ECO:0008006" key="5">
    <source>
        <dbReference type="Google" id="ProtNLM"/>
    </source>
</evidence>
<evidence type="ECO:0000256" key="1">
    <source>
        <dbReference type="SAM" id="MobiDB-lite"/>
    </source>
</evidence>
<dbReference type="RefSeq" id="WP_191780300.1">
    <property type="nucleotide sequence ID" value="NZ_JACSQV010000002.1"/>
</dbReference>
<feature type="transmembrane region" description="Helical" evidence="2">
    <location>
        <begin position="29"/>
        <end position="49"/>
    </location>
</feature>
<protein>
    <recommendedName>
        <fullName evidence="5">Integral membrane protein</fullName>
    </recommendedName>
</protein>
<feature type="transmembrane region" description="Helical" evidence="2">
    <location>
        <begin position="96"/>
        <end position="121"/>
    </location>
</feature>
<dbReference type="EMBL" id="JACSQV010000002">
    <property type="protein sequence ID" value="MBD7917299.1"/>
    <property type="molecule type" value="Genomic_DNA"/>
</dbReference>
<gene>
    <name evidence="3" type="ORF">H9657_03275</name>
</gene>
<comment type="caution">
    <text evidence="3">The sequence shown here is derived from an EMBL/GenBank/DDBJ whole genome shotgun (WGS) entry which is preliminary data.</text>
</comment>
<proteinExistence type="predicted"/>
<evidence type="ECO:0000313" key="4">
    <source>
        <dbReference type="Proteomes" id="UP000604241"/>
    </source>
</evidence>
<feature type="region of interest" description="Disordered" evidence="1">
    <location>
        <begin position="1"/>
        <end position="22"/>
    </location>
</feature>
<dbReference type="Proteomes" id="UP000604241">
    <property type="component" value="Unassembled WGS sequence"/>
</dbReference>
<keyword evidence="2" id="KW-1133">Transmembrane helix</keyword>
<organism evidence="3 4">
    <name type="scientific">Cellulomonas avistercoris</name>
    <dbReference type="NCBI Taxonomy" id="2762242"/>
    <lineage>
        <taxon>Bacteria</taxon>
        <taxon>Bacillati</taxon>
        <taxon>Actinomycetota</taxon>
        <taxon>Actinomycetes</taxon>
        <taxon>Micrococcales</taxon>
        <taxon>Cellulomonadaceae</taxon>
        <taxon>Cellulomonas</taxon>
    </lineage>
</organism>
<keyword evidence="4" id="KW-1185">Reference proteome</keyword>
<keyword evidence="2" id="KW-0812">Transmembrane</keyword>
<feature type="transmembrane region" description="Helical" evidence="2">
    <location>
        <begin position="128"/>
        <end position="149"/>
    </location>
</feature>